<reference evidence="2" key="1">
    <citation type="submission" date="2015-05" db="EMBL/GenBank/DDBJ databases">
        <authorList>
            <person name="Fogelqvist Johan"/>
        </authorList>
    </citation>
    <scope>NUCLEOTIDE SEQUENCE [LARGE SCALE GENOMIC DNA]</scope>
</reference>
<name>A0A0G4NMD0_VERLO</name>
<evidence type="ECO:0000313" key="1">
    <source>
        <dbReference type="EMBL" id="CRK47526.1"/>
    </source>
</evidence>
<protein>
    <submittedName>
        <fullName evidence="1">Uncharacterized protein</fullName>
    </submittedName>
</protein>
<sequence>MHFPSSPASHPLWTIYCGQRSSGTIPLEMALMPFANPSFLSARAPAPSALLTRYSTSAKKNLALDLLSALQSLRASRLLSSSGRGKNLFSDLSRLNFSINSDDFNLDYIKPLLRSAIADEPDNALWK</sequence>
<accession>A0A0G4NMD0</accession>
<organism evidence="1 2">
    <name type="scientific">Verticillium longisporum</name>
    <name type="common">Verticillium dahliae var. longisporum</name>
    <dbReference type="NCBI Taxonomy" id="100787"/>
    <lineage>
        <taxon>Eukaryota</taxon>
        <taxon>Fungi</taxon>
        <taxon>Dikarya</taxon>
        <taxon>Ascomycota</taxon>
        <taxon>Pezizomycotina</taxon>
        <taxon>Sordariomycetes</taxon>
        <taxon>Hypocreomycetidae</taxon>
        <taxon>Glomerellales</taxon>
        <taxon>Plectosphaerellaceae</taxon>
        <taxon>Verticillium</taxon>
    </lineage>
</organism>
<feature type="non-terminal residue" evidence="1">
    <location>
        <position position="127"/>
    </location>
</feature>
<gene>
    <name evidence="1" type="ORF">BN1723_016768</name>
</gene>
<dbReference type="EMBL" id="CVQI01036684">
    <property type="protein sequence ID" value="CRK47526.1"/>
    <property type="molecule type" value="Genomic_DNA"/>
</dbReference>
<dbReference type="Proteomes" id="UP000045706">
    <property type="component" value="Unassembled WGS sequence"/>
</dbReference>
<dbReference type="AlphaFoldDB" id="A0A0G4NMD0"/>
<evidence type="ECO:0000313" key="2">
    <source>
        <dbReference type="Proteomes" id="UP000045706"/>
    </source>
</evidence>
<proteinExistence type="predicted"/>